<name>A0A561E3S7_9MICO</name>
<organism evidence="1 2">
    <name type="scientific">Rudaeicoccus suwonensis</name>
    <dbReference type="NCBI Taxonomy" id="657409"/>
    <lineage>
        <taxon>Bacteria</taxon>
        <taxon>Bacillati</taxon>
        <taxon>Actinomycetota</taxon>
        <taxon>Actinomycetes</taxon>
        <taxon>Micrococcales</taxon>
        <taxon>Dermacoccaceae</taxon>
        <taxon>Rudaeicoccus</taxon>
    </lineage>
</organism>
<sequence>MSHRDEWTWIITDIETDGPWPGANSMRSFASVATTMDGRTFGEFEAVLEPLPGSAPHPDTKQWFDSCAGTWEAATTDPRPIVEVLSDWIRWIRELPGKRAFAAAPLAFDGTWMDHYLRRFTNYALAQGPYETDRLFDGPALCLRSYTAALTGQPPAELAAPSLPPKWLGDVTHTHRAIDDARGFANLLHFLHAQRGPVPASLTI</sequence>
<evidence type="ECO:0000313" key="1">
    <source>
        <dbReference type="EMBL" id="TWE10249.1"/>
    </source>
</evidence>
<reference evidence="1 2" key="1">
    <citation type="submission" date="2019-06" db="EMBL/GenBank/DDBJ databases">
        <title>Sequencing the genomes of 1000 actinobacteria strains.</title>
        <authorList>
            <person name="Klenk H.-P."/>
        </authorList>
    </citation>
    <scope>NUCLEOTIDE SEQUENCE [LARGE SCALE GENOMIC DNA]</scope>
    <source>
        <strain evidence="1 2">DSM 19560</strain>
    </source>
</reference>
<accession>A0A561E3S7</accession>
<dbReference type="OrthoDB" id="9803925at2"/>
<dbReference type="Gene3D" id="3.30.420.10">
    <property type="entry name" value="Ribonuclease H-like superfamily/Ribonuclease H"/>
    <property type="match status" value="1"/>
</dbReference>
<gene>
    <name evidence="1" type="ORF">BKA23_2603</name>
</gene>
<dbReference type="InterPro" id="IPR036397">
    <property type="entry name" value="RNaseH_sf"/>
</dbReference>
<dbReference type="RefSeq" id="WP_145229069.1">
    <property type="nucleotide sequence ID" value="NZ_VIVQ01000002.1"/>
</dbReference>
<dbReference type="InterPro" id="IPR012337">
    <property type="entry name" value="RNaseH-like_sf"/>
</dbReference>
<dbReference type="SUPFAM" id="SSF53098">
    <property type="entry name" value="Ribonuclease H-like"/>
    <property type="match status" value="1"/>
</dbReference>
<evidence type="ECO:0008006" key="3">
    <source>
        <dbReference type="Google" id="ProtNLM"/>
    </source>
</evidence>
<dbReference type="Proteomes" id="UP000318297">
    <property type="component" value="Unassembled WGS sequence"/>
</dbReference>
<protein>
    <recommendedName>
        <fullName evidence="3">DNA polymerase III epsilon subunit-like protein</fullName>
    </recommendedName>
</protein>
<proteinExistence type="predicted"/>
<dbReference type="GO" id="GO:0003676">
    <property type="term" value="F:nucleic acid binding"/>
    <property type="evidence" value="ECO:0007669"/>
    <property type="project" value="InterPro"/>
</dbReference>
<dbReference type="EMBL" id="VIVQ01000002">
    <property type="protein sequence ID" value="TWE10249.1"/>
    <property type="molecule type" value="Genomic_DNA"/>
</dbReference>
<dbReference type="AlphaFoldDB" id="A0A561E3S7"/>
<comment type="caution">
    <text evidence="1">The sequence shown here is derived from an EMBL/GenBank/DDBJ whole genome shotgun (WGS) entry which is preliminary data.</text>
</comment>
<keyword evidence="2" id="KW-1185">Reference proteome</keyword>
<evidence type="ECO:0000313" key="2">
    <source>
        <dbReference type="Proteomes" id="UP000318297"/>
    </source>
</evidence>